<name>A0ABU7I9G9_9SPHI</name>
<feature type="transmembrane region" description="Helical" evidence="1">
    <location>
        <begin position="16"/>
        <end position="38"/>
    </location>
</feature>
<feature type="transmembrane region" description="Helical" evidence="1">
    <location>
        <begin position="50"/>
        <end position="68"/>
    </location>
</feature>
<evidence type="ECO:0000313" key="2">
    <source>
        <dbReference type="EMBL" id="MEE1945996.1"/>
    </source>
</evidence>
<keyword evidence="1" id="KW-0812">Transmembrane</keyword>
<keyword evidence="1" id="KW-0472">Membrane</keyword>
<dbReference type="InterPro" id="IPR032820">
    <property type="entry name" value="ATPase_put"/>
</dbReference>
<comment type="caution">
    <text evidence="2">The sequence shown here is derived from an EMBL/GenBank/DDBJ whole genome shotgun (WGS) entry which is preliminary data.</text>
</comment>
<organism evidence="2 3">
    <name type="scientific">Pedobacter albus</name>
    <dbReference type="NCBI Taxonomy" id="3113905"/>
    <lineage>
        <taxon>Bacteria</taxon>
        <taxon>Pseudomonadati</taxon>
        <taxon>Bacteroidota</taxon>
        <taxon>Sphingobacteriia</taxon>
        <taxon>Sphingobacteriales</taxon>
        <taxon>Sphingobacteriaceae</taxon>
        <taxon>Pedobacter</taxon>
    </lineage>
</organism>
<keyword evidence="1" id="KW-1133">Transmembrane helix</keyword>
<proteinExistence type="predicted"/>
<dbReference type="Pfam" id="PF09527">
    <property type="entry name" value="ATPase_gene1"/>
    <property type="match status" value="1"/>
</dbReference>
<accession>A0ABU7I9G9</accession>
<dbReference type="Proteomes" id="UP001336835">
    <property type="component" value="Unassembled WGS sequence"/>
</dbReference>
<gene>
    <name evidence="2" type="ORF">VRU48_12820</name>
</gene>
<reference evidence="2 3" key="1">
    <citation type="submission" date="2024-01" db="EMBL/GenBank/DDBJ databases">
        <title>Pedobacter sp. nov., isolated from fresh soil.</title>
        <authorList>
            <person name="Le N.T.T."/>
        </authorList>
    </citation>
    <scope>NUCLEOTIDE SEQUENCE [LARGE SCALE GENOMIC DNA]</scope>
    <source>
        <strain evidence="2 3">KR3-3</strain>
    </source>
</reference>
<dbReference type="RefSeq" id="WP_330108313.1">
    <property type="nucleotide sequence ID" value="NZ_JAZDQT010000002.1"/>
</dbReference>
<protein>
    <submittedName>
        <fullName evidence="2">AtpZ/AtpI family protein</fullName>
    </submittedName>
</protein>
<dbReference type="EMBL" id="JAZDQT010000002">
    <property type="protein sequence ID" value="MEE1945996.1"/>
    <property type="molecule type" value="Genomic_DNA"/>
</dbReference>
<evidence type="ECO:0000313" key="3">
    <source>
        <dbReference type="Proteomes" id="UP001336835"/>
    </source>
</evidence>
<keyword evidence="3" id="KW-1185">Reference proteome</keyword>
<sequence>MEEPENSTRGKKARNFAKYTGIAFQMLATIGVFAFIGYQIDQHRNGKKPIFMALLGLMGVIFSLYQVVNSVTKDK</sequence>
<evidence type="ECO:0000256" key="1">
    <source>
        <dbReference type="SAM" id="Phobius"/>
    </source>
</evidence>